<dbReference type="Proteomes" id="UP000254461">
    <property type="component" value="Unassembled WGS sequence"/>
</dbReference>
<gene>
    <name evidence="1" type="ORF">NCTC12092_01423</name>
</gene>
<evidence type="ECO:0000313" key="2">
    <source>
        <dbReference type="Proteomes" id="UP000254461"/>
    </source>
</evidence>
<dbReference type="EMBL" id="UHFF01000002">
    <property type="protein sequence ID" value="SUN47422.1"/>
    <property type="molecule type" value="Genomic_DNA"/>
</dbReference>
<proteinExistence type="predicted"/>
<accession>A0A380JSF6</accession>
<dbReference type="RefSeq" id="WP_115251171.1">
    <property type="nucleotide sequence ID" value="NZ_UHFF01000002.1"/>
</dbReference>
<evidence type="ECO:0000313" key="1">
    <source>
        <dbReference type="EMBL" id="SUN47422.1"/>
    </source>
</evidence>
<organism evidence="1 2">
    <name type="scientific">Streptococcus equi subsp. equi</name>
    <dbReference type="NCBI Taxonomy" id="148942"/>
    <lineage>
        <taxon>Bacteria</taxon>
        <taxon>Bacillati</taxon>
        <taxon>Bacillota</taxon>
        <taxon>Bacilli</taxon>
        <taxon>Lactobacillales</taxon>
        <taxon>Streptococcaceae</taxon>
        <taxon>Streptococcus</taxon>
    </lineage>
</organism>
<name>A0A380JSF6_9STRE</name>
<sequence length="133" mass="15153">MHYKILQLGGIELPIRIESMLGAFGCKLFQLLIAQTPMTARVSSPSIVYTSLKKETPQRREALNGDFSDYHYFLWERSVGIYVCYQKQMGSLEERIAACLFYYDCQVETLDFIPSSDIIIASIFISEASVDMS</sequence>
<reference evidence="1 2" key="1">
    <citation type="submission" date="2018-06" db="EMBL/GenBank/DDBJ databases">
        <authorList>
            <consortium name="Pathogen Informatics"/>
            <person name="Doyle S."/>
        </authorList>
    </citation>
    <scope>NUCLEOTIDE SEQUENCE [LARGE SCALE GENOMIC DNA]</scope>
    <source>
        <strain evidence="1 2">NCTC12092</strain>
    </source>
</reference>
<dbReference type="AlphaFoldDB" id="A0A380JSF6"/>
<protein>
    <submittedName>
        <fullName evidence="1">Transposase IS116/IS110/IS902 family protein</fullName>
    </submittedName>
</protein>